<dbReference type="AlphaFoldDB" id="A0A2K8ZAL1"/>
<evidence type="ECO:0000256" key="1">
    <source>
        <dbReference type="ARBA" id="ARBA00004651"/>
    </source>
</evidence>
<reference evidence="7 8" key="1">
    <citation type="submission" date="2017-11" db="EMBL/GenBank/DDBJ databases">
        <title>Taxonomic description and genome sequences of Spirosoma HA7 sp. nov., isolated from pollen microhabitat of Corylus avellana.</title>
        <authorList>
            <person name="Ambika Manirajan B."/>
            <person name="Suarez C."/>
            <person name="Ratering S."/>
            <person name="Geissler-Plaum R."/>
            <person name="Cardinale M."/>
            <person name="Sylvia S."/>
        </authorList>
    </citation>
    <scope>NUCLEOTIDE SEQUENCE [LARGE SCALE GENOMIC DNA]</scope>
    <source>
        <strain evidence="7 8">HA7</strain>
    </source>
</reference>
<feature type="transmembrane region" description="Helical" evidence="6">
    <location>
        <begin position="21"/>
        <end position="42"/>
    </location>
</feature>
<evidence type="ECO:0000256" key="4">
    <source>
        <dbReference type="ARBA" id="ARBA00022989"/>
    </source>
</evidence>
<evidence type="ECO:0000256" key="3">
    <source>
        <dbReference type="ARBA" id="ARBA00022692"/>
    </source>
</evidence>
<dbReference type="RefSeq" id="WP_100993422.1">
    <property type="nucleotide sequence ID" value="NZ_CP025096.1"/>
</dbReference>
<feature type="transmembrane region" description="Helical" evidence="6">
    <location>
        <begin position="452"/>
        <end position="470"/>
    </location>
</feature>
<organism evidence="7 8">
    <name type="scientific">Spirosoma pollinicola</name>
    <dbReference type="NCBI Taxonomy" id="2057025"/>
    <lineage>
        <taxon>Bacteria</taxon>
        <taxon>Pseudomonadati</taxon>
        <taxon>Bacteroidota</taxon>
        <taxon>Cytophagia</taxon>
        <taxon>Cytophagales</taxon>
        <taxon>Cytophagaceae</taxon>
        <taxon>Spirosoma</taxon>
    </lineage>
</organism>
<dbReference type="GO" id="GO:0005886">
    <property type="term" value="C:plasma membrane"/>
    <property type="evidence" value="ECO:0007669"/>
    <property type="project" value="UniProtKB-SubCell"/>
</dbReference>
<feature type="transmembrane region" description="Helical" evidence="6">
    <location>
        <begin position="54"/>
        <end position="77"/>
    </location>
</feature>
<feature type="transmembrane region" description="Helical" evidence="6">
    <location>
        <begin position="307"/>
        <end position="327"/>
    </location>
</feature>
<dbReference type="Proteomes" id="UP000232883">
    <property type="component" value="Chromosome"/>
</dbReference>
<keyword evidence="4 6" id="KW-1133">Transmembrane helix</keyword>
<evidence type="ECO:0000256" key="2">
    <source>
        <dbReference type="ARBA" id="ARBA00022475"/>
    </source>
</evidence>
<accession>A0A2K8ZAL1</accession>
<dbReference type="EMBL" id="CP025096">
    <property type="protein sequence ID" value="AUD06890.1"/>
    <property type="molecule type" value="Genomic_DNA"/>
</dbReference>
<sequence>MFTKIELPISSISRNLIVKNSFWGIFAQVSQSILLSIFFVITAKKYSTYDFSNYIIVTVMCQLIIAFSQLGLGHWFIREISTTIDKEDLMSKFFKIQLVLGVVFYFVNIIIIYALYDNREIHILAIIFGLNIIFDNMINAIKGLNIAMFDQKRTFIILTIESILKFIIACLLFIYPFSILILTIAMIIVRFISLNLFLTFGSSNILNIRKIYKYKININDLKILIFANWPFIIVGASSVLNWRISTIIISKFLSPIDIANYEISYKLFAIAQILPIIVSSSIFPILIKLFNQGEINNFKSFYRTVQIGYFLFGLLSYSFVYSFANYILHIAFGQMYINATIYSQQMFLTMLLFPTVFLQANMLIAMKLEKLDMWINVITLLINVIFCILGLHYVKSLTVINFAIFISFLVFHILQDVSLFRKKISELKNIIEFYGLSLLTVIFYIFSSKLINPLLCFFLYWLIILGYFIIIPKKNKTMFFTLK</sequence>
<gene>
    <name evidence="7" type="ORF">CWM47_36640</name>
</gene>
<dbReference type="PANTHER" id="PTHR30250:SF11">
    <property type="entry name" value="O-ANTIGEN TRANSPORTER-RELATED"/>
    <property type="match status" value="1"/>
</dbReference>
<feature type="transmembrane region" description="Helical" evidence="6">
    <location>
        <begin position="153"/>
        <end position="174"/>
    </location>
</feature>
<feature type="transmembrane region" description="Helical" evidence="6">
    <location>
        <begin position="180"/>
        <end position="200"/>
    </location>
</feature>
<dbReference type="PANTHER" id="PTHR30250">
    <property type="entry name" value="PST FAMILY PREDICTED COLANIC ACID TRANSPORTER"/>
    <property type="match status" value="1"/>
</dbReference>
<evidence type="ECO:0000256" key="6">
    <source>
        <dbReference type="SAM" id="Phobius"/>
    </source>
</evidence>
<evidence type="ECO:0000256" key="5">
    <source>
        <dbReference type="ARBA" id="ARBA00023136"/>
    </source>
</evidence>
<dbReference type="Pfam" id="PF01943">
    <property type="entry name" value="Polysacc_synt"/>
    <property type="match status" value="1"/>
</dbReference>
<feature type="transmembrane region" description="Helical" evidence="6">
    <location>
        <begin position="122"/>
        <end position="141"/>
    </location>
</feature>
<feature type="transmembrane region" description="Helical" evidence="6">
    <location>
        <begin position="221"/>
        <end position="244"/>
    </location>
</feature>
<dbReference type="KEGG" id="spir:CWM47_36640"/>
<keyword evidence="2" id="KW-1003">Cell membrane</keyword>
<feature type="transmembrane region" description="Helical" evidence="6">
    <location>
        <begin position="264"/>
        <end position="287"/>
    </location>
</feature>
<keyword evidence="5 6" id="KW-0472">Membrane</keyword>
<keyword evidence="8" id="KW-1185">Reference proteome</keyword>
<feature type="transmembrane region" description="Helical" evidence="6">
    <location>
        <begin position="399"/>
        <end position="417"/>
    </location>
</feature>
<proteinExistence type="predicted"/>
<name>A0A2K8ZAL1_9BACT</name>
<protein>
    <recommendedName>
        <fullName evidence="9">Polysaccharide biosynthesis protein</fullName>
    </recommendedName>
</protein>
<feature type="transmembrane region" description="Helical" evidence="6">
    <location>
        <begin position="347"/>
        <end position="366"/>
    </location>
</feature>
<evidence type="ECO:0000313" key="8">
    <source>
        <dbReference type="Proteomes" id="UP000232883"/>
    </source>
</evidence>
<feature type="transmembrane region" description="Helical" evidence="6">
    <location>
        <begin position="429"/>
        <end position="446"/>
    </location>
</feature>
<comment type="subcellular location">
    <subcellularLocation>
        <location evidence="1">Cell membrane</location>
        <topology evidence="1">Multi-pass membrane protein</topology>
    </subcellularLocation>
</comment>
<feature type="transmembrane region" description="Helical" evidence="6">
    <location>
        <begin position="373"/>
        <end position="393"/>
    </location>
</feature>
<keyword evidence="3 6" id="KW-0812">Transmembrane</keyword>
<evidence type="ECO:0000313" key="7">
    <source>
        <dbReference type="EMBL" id="AUD06890.1"/>
    </source>
</evidence>
<dbReference type="InterPro" id="IPR002797">
    <property type="entry name" value="Polysacc_synth"/>
</dbReference>
<feature type="transmembrane region" description="Helical" evidence="6">
    <location>
        <begin position="98"/>
        <end position="116"/>
    </location>
</feature>
<dbReference type="OrthoDB" id="868748at2"/>
<evidence type="ECO:0008006" key="9">
    <source>
        <dbReference type="Google" id="ProtNLM"/>
    </source>
</evidence>
<dbReference type="InterPro" id="IPR050833">
    <property type="entry name" value="Poly_Biosynth_Transport"/>
</dbReference>